<accession>A0ABY4STM5</accession>
<name>A0ABY4STM5_9ENTR</name>
<dbReference type="InterPro" id="IPR045179">
    <property type="entry name" value="YgfZ/GcvT"/>
</dbReference>
<dbReference type="Pfam" id="PF21130">
    <property type="entry name" value="YgfZ_barrel"/>
    <property type="match status" value="1"/>
</dbReference>
<dbReference type="PANTHER" id="PTHR22602:SF0">
    <property type="entry name" value="TRANSFERASE CAF17, MITOCHONDRIAL-RELATED"/>
    <property type="match status" value="1"/>
</dbReference>
<dbReference type="Gene3D" id="2.40.30.160">
    <property type="match status" value="1"/>
</dbReference>
<dbReference type="InterPro" id="IPR048451">
    <property type="entry name" value="YgfZ_barrel"/>
</dbReference>
<gene>
    <name evidence="2" type="primary">ygfZ</name>
    <name evidence="2" type="ORF">M9405_01205</name>
</gene>
<feature type="domain" description="tRNA-modifying protein YgfZ-like beta-barrel" evidence="1">
    <location>
        <begin position="250"/>
        <end position="316"/>
    </location>
</feature>
<sequence length="345" mass="39924">MLVLCNDAVFPHQGLIPSQELLSTLISLEKWVLVRLHGHDSIQYLNDQFTCDIKNLDIAKYSFSAYCNLNGKVFSSVYVFYITHKEIAFICRKSIYNKQISMMKKYAIFSDVTIVSNCKEILIGAAGLNIRKYLSDFFSILPNKMYSVVHNYGVTILYFNSPIERFLLVFYEISIFNNLINKLKLCMQFNNSCQWELLDIESGYPIIDLVNSELFFPQAINMDILKGISFNKGCYLGQESIARLQYRGHNKKVLYWLTGEIIQVITSYSLPSSGDLIEFKMNDRNWRNIGVILQVCQIKNSNILWIQAVLDRPISECLELKLVNINNSNSFIIFNVDKKHTYNHT</sequence>
<dbReference type="SUPFAM" id="SSF101790">
    <property type="entry name" value="Aminomethyltransferase beta-barrel domain"/>
    <property type="match status" value="1"/>
</dbReference>
<proteinExistence type="predicted"/>
<dbReference type="SUPFAM" id="SSF103025">
    <property type="entry name" value="Folate-binding domain"/>
    <property type="match status" value="1"/>
</dbReference>
<dbReference type="Gene3D" id="3.30.70.1630">
    <property type="match status" value="1"/>
</dbReference>
<dbReference type="Proteomes" id="UP001056834">
    <property type="component" value="Chromosome"/>
</dbReference>
<reference evidence="2" key="1">
    <citation type="submission" date="2022-05" db="EMBL/GenBank/DDBJ databases">
        <title>Impact of host demography and evolutionary history on endosymbiont molecular evolution: a test in carpenter ants (Genus Camponotus) and their Blochmannia endosymbionts.</title>
        <authorList>
            <person name="Manthey J.D."/>
            <person name="Giron J.C."/>
            <person name="Hruska J.P."/>
        </authorList>
    </citation>
    <scope>NUCLEOTIDE SEQUENCE</scope>
    <source>
        <strain evidence="2">C-006</strain>
    </source>
</reference>
<dbReference type="EMBL" id="CP097762">
    <property type="protein sequence ID" value="URJ25326.1"/>
    <property type="molecule type" value="Genomic_DNA"/>
</dbReference>
<evidence type="ECO:0000259" key="1">
    <source>
        <dbReference type="Pfam" id="PF21130"/>
    </source>
</evidence>
<evidence type="ECO:0000313" key="3">
    <source>
        <dbReference type="Proteomes" id="UP001056834"/>
    </source>
</evidence>
<protein>
    <submittedName>
        <fullName evidence="2">tRNA-modifying protein YgfZ</fullName>
    </submittedName>
</protein>
<dbReference type="NCBIfam" id="TIGR03317">
    <property type="entry name" value="ygfZ_signature"/>
    <property type="match status" value="1"/>
</dbReference>
<organism evidence="2 3">
    <name type="scientific">Candidatus Blochmannia ocreatus</name>
    <name type="common">nom. nud.</name>
    <dbReference type="NCBI Taxonomy" id="251538"/>
    <lineage>
        <taxon>Bacteria</taxon>
        <taxon>Pseudomonadati</taxon>
        <taxon>Pseudomonadota</taxon>
        <taxon>Gammaproteobacteria</taxon>
        <taxon>Enterobacterales</taxon>
        <taxon>Enterobacteriaceae</taxon>
        <taxon>ant endosymbionts</taxon>
        <taxon>Candidatus Blochmanniella</taxon>
    </lineage>
</organism>
<dbReference type="InterPro" id="IPR017703">
    <property type="entry name" value="YgfZ/GCV_T_CS"/>
</dbReference>
<dbReference type="RefSeq" id="WP_250223457.1">
    <property type="nucleotide sequence ID" value="NZ_CP097762.1"/>
</dbReference>
<dbReference type="Gene3D" id="3.30.70.1400">
    <property type="entry name" value="Aminomethyltransferase beta-barrel domains"/>
    <property type="match status" value="1"/>
</dbReference>
<dbReference type="NCBIfam" id="NF007110">
    <property type="entry name" value="PRK09559.1"/>
    <property type="match status" value="1"/>
</dbReference>
<keyword evidence="3" id="KW-1185">Reference proteome</keyword>
<evidence type="ECO:0000313" key="2">
    <source>
        <dbReference type="EMBL" id="URJ25326.1"/>
    </source>
</evidence>
<dbReference type="PANTHER" id="PTHR22602">
    <property type="entry name" value="TRANSFERASE CAF17, MITOCHONDRIAL-RELATED"/>
    <property type="match status" value="1"/>
</dbReference>
<dbReference type="InterPro" id="IPR029043">
    <property type="entry name" value="GcvT/YgfZ_C"/>
</dbReference>